<dbReference type="HOGENOM" id="CLU_141134_0_0_1"/>
<dbReference type="EMBL" id="GL996501">
    <property type="protein sequence ID" value="EGW33180.1"/>
    <property type="molecule type" value="Genomic_DNA"/>
</dbReference>
<dbReference type="OrthoDB" id="4081497at2759"/>
<protein>
    <submittedName>
        <fullName evidence="1">Uncharacterized protein</fullName>
    </submittedName>
</protein>
<dbReference type="KEGG" id="spaa:SPAPADRAFT_137238"/>
<accession>G3ALD7</accession>
<evidence type="ECO:0000313" key="2">
    <source>
        <dbReference type="Proteomes" id="UP000000709"/>
    </source>
</evidence>
<gene>
    <name evidence="1" type="ORF">SPAPADRAFT_137238</name>
</gene>
<proteinExistence type="predicted"/>
<evidence type="ECO:0000313" key="1">
    <source>
        <dbReference type="EMBL" id="EGW33180.1"/>
    </source>
</evidence>
<dbReference type="Proteomes" id="UP000000709">
    <property type="component" value="Unassembled WGS sequence"/>
</dbReference>
<dbReference type="RefSeq" id="XP_007374695.1">
    <property type="nucleotide sequence ID" value="XM_007374633.1"/>
</dbReference>
<dbReference type="GeneID" id="18870029"/>
<organism evidence="2">
    <name type="scientific">Spathaspora passalidarum (strain NRRL Y-27907 / 11-Y1)</name>
    <dbReference type="NCBI Taxonomy" id="619300"/>
    <lineage>
        <taxon>Eukaryota</taxon>
        <taxon>Fungi</taxon>
        <taxon>Dikarya</taxon>
        <taxon>Ascomycota</taxon>
        <taxon>Saccharomycotina</taxon>
        <taxon>Pichiomycetes</taxon>
        <taxon>Debaryomycetaceae</taxon>
        <taxon>Spathaspora</taxon>
    </lineage>
</organism>
<sequence>MSHQDLLTQAKQNQINDLRQSTAYSKQLATTIHTLIRSNSSTSNSLIDKITTIHQLNNEIDRQLNNDLAKSYTELMKYKRRLNKVINECHAIMYHKDVSIINKIQSRVELIDQDLRILEQTLTLVKR</sequence>
<dbReference type="AlphaFoldDB" id="G3ALD7"/>
<dbReference type="OMA" id="VIKDCHY"/>
<name>G3ALD7_SPAPN</name>
<reference evidence="1 2" key="1">
    <citation type="journal article" date="2011" name="Proc. Natl. Acad. Sci. U.S.A.">
        <title>Comparative genomics of xylose-fermenting fungi for enhanced biofuel production.</title>
        <authorList>
            <person name="Wohlbach D.J."/>
            <person name="Kuo A."/>
            <person name="Sato T.K."/>
            <person name="Potts K.M."/>
            <person name="Salamov A.A."/>
            <person name="LaButti K.M."/>
            <person name="Sun H."/>
            <person name="Clum A."/>
            <person name="Pangilinan J.L."/>
            <person name="Lindquist E.A."/>
            <person name="Lucas S."/>
            <person name="Lapidus A."/>
            <person name="Jin M."/>
            <person name="Gunawan C."/>
            <person name="Balan V."/>
            <person name="Dale B.E."/>
            <person name="Jeffries T.W."/>
            <person name="Zinkel R."/>
            <person name="Barry K.W."/>
            <person name="Grigoriev I.V."/>
            <person name="Gasch A.P."/>
        </authorList>
    </citation>
    <scope>NUCLEOTIDE SEQUENCE [LARGE SCALE GENOMIC DNA]</scope>
    <source>
        <strain evidence="2">NRRL Y-27907 / 11-Y1</strain>
    </source>
</reference>
<dbReference type="InParanoid" id="G3ALD7"/>
<keyword evidence="2" id="KW-1185">Reference proteome</keyword>
<dbReference type="eggNOG" id="ENOG502RQ4I">
    <property type="taxonomic scope" value="Eukaryota"/>
</dbReference>